<dbReference type="RefSeq" id="WP_166468614.1">
    <property type="nucleotide sequence ID" value="NZ_CP050066.2"/>
</dbReference>
<sequence length="99" mass="10911">MSDESALERAAARAVRAEALLDDELLNEAFDSLEKSYIAAWRDTTIDDAAGREKLFLAINIVGKVRDHLAGVVANGKLARAELKELAETAERRKRFGII</sequence>
<dbReference type="AlphaFoldDB" id="A0A6G9A880"/>
<name>A0A6G9A880_9BRAD</name>
<protein>
    <submittedName>
        <fullName evidence="1">Uncharacterized protein</fullName>
    </submittedName>
</protein>
<dbReference type="Proteomes" id="UP000500895">
    <property type="component" value="Chromosome"/>
</dbReference>
<evidence type="ECO:0000313" key="1">
    <source>
        <dbReference type="EMBL" id="QIP08526.1"/>
    </source>
</evidence>
<dbReference type="EMBL" id="CP050066">
    <property type="protein sequence ID" value="QIP08526.1"/>
    <property type="molecule type" value="Genomic_DNA"/>
</dbReference>
<accession>A0A6G9A880</accession>
<gene>
    <name evidence="1" type="ORF">HAV00_20695</name>
</gene>
<evidence type="ECO:0000313" key="2">
    <source>
        <dbReference type="Proteomes" id="UP000500895"/>
    </source>
</evidence>
<organism evidence="1 2">
    <name type="scientific">Bradyrhizobium symbiodeficiens</name>
    <dbReference type="NCBI Taxonomy" id="1404367"/>
    <lineage>
        <taxon>Bacteria</taxon>
        <taxon>Pseudomonadati</taxon>
        <taxon>Pseudomonadota</taxon>
        <taxon>Alphaproteobacteria</taxon>
        <taxon>Hyphomicrobiales</taxon>
        <taxon>Nitrobacteraceae</taxon>
        <taxon>Bradyrhizobium</taxon>
    </lineage>
</organism>
<proteinExistence type="predicted"/>
<reference evidence="1 2" key="1">
    <citation type="journal article" date="2020" name="Int. J. Syst. Evol. Microbiol.">
        <title>Description and complete genome sequences of Bradyrhizobium symbiodeficiens sp. nov., a non-symbiotic bacterium associated with legumes native to Canada.</title>
        <authorList>
            <person name="Bromfield E.S.P."/>
            <person name="Cloutier S."/>
            <person name="Nguyen H.D.T."/>
        </authorList>
    </citation>
    <scope>NUCLEOTIDE SEQUENCE [LARGE SCALE GENOMIC DNA]</scope>
    <source>
        <strain evidence="1 2">101S1MB</strain>
    </source>
</reference>